<protein>
    <submittedName>
        <fullName evidence="2">Uncharacterized protein</fullName>
    </submittedName>
</protein>
<dbReference type="Proteomes" id="UP000202306">
    <property type="component" value="Segment"/>
</dbReference>
<dbReference type="GeneID" id="28800204"/>
<gene>
    <name evidence="2" type="primary">30</name>
    <name evidence="2" type="ORF">PBI_VENDETTA_30</name>
</gene>
<evidence type="ECO:0000313" key="2">
    <source>
        <dbReference type="EMBL" id="ANA85578.1"/>
    </source>
</evidence>
<evidence type="ECO:0000313" key="3">
    <source>
        <dbReference type="Proteomes" id="UP000202306"/>
    </source>
</evidence>
<accession>A0A160DD05</accession>
<feature type="region of interest" description="Disordered" evidence="1">
    <location>
        <begin position="43"/>
        <end position="81"/>
    </location>
</feature>
<reference evidence="2 3" key="1">
    <citation type="submission" date="2016-03" db="EMBL/GenBank/DDBJ databases">
        <authorList>
            <person name="Stanton A.J."/>
            <person name="Montgomery M.T."/>
            <person name="Guerrero C.A."/>
            <person name="Mavrich T.N."/>
            <person name="Pope W.H."/>
            <person name="Garlena R.A."/>
            <person name="Russell D.A."/>
            <person name="Jacobs-Sera D."/>
            <person name="Hendrix R.W."/>
            <person name="Hatfull G.F."/>
        </authorList>
    </citation>
    <scope>NUCLEOTIDE SEQUENCE [LARGE SCALE GENOMIC DNA]</scope>
</reference>
<organism evidence="2 3">
    <name type="scientific">Gordonia phage Vendetta</name>
    <dbReference type="NCBI Taxonomy" id="1838082"/>
    <lineage>
        <taxon>Viruses</taxon>
        <taxon>Duplodnaviria</taxon>
        <taxon>Heunggongvirae</taxon>
        <taxon>Uroviricota</taxon>
        <taxon>Caudoviricetes</taxon>
        <taxon>Ruthgordonvirinae</taxon>
        <taxon>Vendettavirus</taxon>
        <taxon>Vendettavirus vendetta</taxon>
    </lineage>
</organism>
<name>A0A160DD05_9CAUD</name>
<dbReference type="RefSeq" id="YP_009273963.1">
    <property type="nucleotide sequence ID" value="NC_030911.1"/>
</dbReference>
<evidence type="ECO:0000256" key="1">
    <source>
        <dbReference type="SAM" id="MobiDB-lite"/>
    </source>
</evidence>
<feature type="compositionally biased region" description="Low complexity" evidence="1">
    <location>
        <begin position="43"/>
        <end position="76"/>
    </location>
</feature>
<proteinExistence type="predicted"/>
<sequence>MNYRRPLAVVAIAAAAALPLAACSSDVTTAPDPTTTTAAAATTTATVAEVTEPATTTTETTTTRTETPATTTEQPASSGPLTEDELVAALHASGDYTEDQVFSMGVWHNFACALRHQVPEMWNVKGIQQDIRDNYGFTPNKSTAKVLRDSCA</sequence>
<keyword evidence="3" id="KW-1185">Reference proteome</keyword>
<dbReference type="EMBL" id="KU998237">
    <property type="protein sequence ID" value="ANA85578.1"/>
    <property type="molecule type" value="Genomic_DNA"/>
</dbReference>
<dbReference type="KEGG" id="vg:28800204"/>